<name>A0A9X2PT57_9BACT</name>
<gene>
    <name evidence="2" type="ORF">GGP71_000221</name>
</gene>
<dbReference type="AlphaFoldDB" id="A0A9X2PT57"/>
<sequence>MELQIDTEKLVSRLADVLRQREERLLSKLVTGIIEELGPTSDRRSAVDQHGDIEVKGIQLHALYSVSFVADRWNVSADNVRKKSEEDLPRSDWKGGEIRYRGIDILRYEGVDVEKHMSESPARLETELATELPESRQSNRRPSRSDEESGNGRPYNSKLPALSDEDSSPD</sequence>
<evidence type="ECO:0000313" key="2">
    <source>
        <dbReference type="EMBL" id="MCS3676325.1"/>
    </source>
</evidence>
<dbReference type="EMBL" id="JANUAU010000001">
    <property type="protein sequence ID" value="MCS3676325.1"/>
    <property type="molecule type" value="Genomic_DNA"/>
</dbReference>
<evidence type="ECO:0000256" key="1">
    <source>
        <dbReference type="SAM" id="MobiDB-lite"/>
    </source>
</evidence>
<dbReference type="RefSeq" id="WP_259058624.1">
    <property type="nucleotide sequence ID" value="NZ_JANTZP010000001.1"/>
</dbReference>
<organism evidence="2 3">
    <name type="scientific">Salinibacter ruber</name>
    <dbReference type="NCBI Taxonomy" id="146919"/>
    <lineage>
        <taxon>Bacteria</taxon>
        <taxon>Pseudomonadati</taxon>
        <taxon>Rhodothermota</taxon>
        <taxon>Rhodothermia</taxon>
        <taxon>Rhodothermales</taxon>
        <taxon>Salinibacteraceae</taxon>
        <taxon>Salinibacter</taxon>
    </lineage>
</organism>
<proteinExistence type="predicted"/>
<protein>
    <submittedName>
        <fullName evidence="2">Uncharacterized protein</fullName>
    </submittedName>
</protein>
<feature type="region of interest" description="Disordered" evidence="1">
    <location>
        <begin position="117"/>
        <end position="170"/>
    </location>
</feature>
<dbReference type="Proteomes" id="UP001155027">
    <property type="component" value="Unassembled WGS sequence"/>
</dbReference>
<evidence type="ECO:0000313" key="3">
    <source>
        <dbReference type="Proteomes" id="UP001155027"/>
    </source>
</evidence>
<feature type="compositionally biased region" description="Basic and acidic residues" evidence="1">
    <location>
        <begin position="117"/>
        <end position="126"/>
    </location>
</feature>
<reference evidence="2" key="1">
    <citation type="submission" date="2022-08" db="EMBL/GenBank/DDBJ databases">
        <title>Genomic Encyclopedia of Type Strains, Phase V (KMG-V): Genome sequencing to study the core and pangenomes of soil and plant-associated prokaryotes.</title>
        <authorList>
            <person name="Whitman W."/>
        </authorList>
    </citation>
    <scope>NUCLEOTIDE SEQUENCE</scope>
    <source>
        <strain evidence="2">0</strain>
    </source>
</reference>
<accession>A0A9X2PT57</accession>
<comment type="caution">
    <text evidence="2">The sequence shown here is derived from an EMBL/GenBank/DDBJ whole genome shotgun (WGS) entry which is preliminary data.</text>
</comment>